<reference evidence="6 7" key="1">
    <citation type="submission" date="2024-03" db="EMBL/GenBank/DDBJ databases">
        <title>Sulfurimonas sp. HSL3-1.</title>
        <authorList>
            <person name="Wang S."/>
        </authorList>
    </citation>
    <scope>NUCLEOTIDE SEQUENCE [LARGE SCALE GENOMIC DNA]</scope>
    <source>
        <strain evidence="6 7">HSL3-1</strain>
    </source>
</reference>
<dbReference type="RefSeq" id="WP_345973559.1">
    <property type="nucleotide sequence ID" value="NZ_CP147920.1"/>
</dbReference>
<evidence type="ECO:0000256" key="2">
    <source>
        <dbReference type="ARBA" id="ARBA00022692"/>
    </source>
</evidence>
<comment type="subcellular location">
    <subcellularLocation>
        <location evidence="5">Cell membrane</location>
        <topology evidence="5">Multi-pass membrane protein</topology>
    </subcellularLocation>
    <subcellularLocation>
        <location evidence="1">Membrane</location>
        <topology evidence="1">Multi-pass membrane protein</topology>
    </subcellularLocation>
</comment>
<dbReference type="PANTHER" id="PTHR43701">
    <property type="entry name" value="MEMBRANE TRANSPORTER PROTEIN MJ0441-RELATED"/>
    <property type="match status" value="1"/>
</dbReference>
<organism evidence="6 7">
    <name type="scientific">Sulfurimonas diazotrophicus</name>
    <dbReference type="NCBI Taxonomy" id="3131939"/>
    <lineage>
        <taxon>Bacteria</taxon>
        <taxon>Pseudomonadati</taxon>
        <taxon>Campylobacterota</taxon>
        <taxon>Epsilonproteobacteria</taxon>
        <taxon>Campylobacterales</taxon>
        <taxon>Sulfurimonadaceae</taxon>
        <taxon>Sulfurimonas</taxon>
    </lineage>
</organism>
<evidence type="ECO:0000313" key="7">
    <source>
        <dbReference type="Proteomes" id="UP001447842"/>
    </source>
</evidence>
<dbReference type="InterPro" id="IPR002781">
    <property type="entry name" value="TM_pro_TauE-like"/>
</dbReference>
<proteinExistence type="inferred from homology"/>
<accession>A0ABZ3HDH5</accession>
<feature type="transmembrane region" description="Helical" evidence="5">
    <location>
        <begin position="131"/>
        <end position="164"/>
    </location>
</feature>
<keyword evidence="2 5" id="KW-0812">Transmembrane</keyword>
<dbReference type="Pfam" id="PF01925">
    <property type="entry name" value="TauE"/>
    <property type="match status" value="1"/>
</dbReference>
<name>A0ABZ3HDH5_9BACT</name>
<feature type="transmembrane region" description="Helical" evidence="5">
    <location>
        <begin position="101"/>
        <end position="119"/>
    </location>
</feature>
<evidence type="ECO:0000313" key="6">
    <source>
        <dbReference type="EMBL" id="XAU16168.1"/>
    </source>
</evidence>
<keyword evidence="5" id="KW-1003">Cell membrane</keyword>
<feature type="transmembrane region" description="Helical" evidence="5">
    <location>
        <begin position="7"/>
        <end position="36"/>
    </location>
</feature>
<dbReference type="Proteomes" id="UP001447842">
    <property type="component" value="Chromosome"/>
</dbReference>
<feature type="transmembrane region" description="Helical" evidence="5">
    <location>
        <begin position="170"/>
        <end position="190"/>
    </location>
</feature>
<evidence type="ECO:0000256" key="4">
    <source>
        <dbReference type="ARBA" id="ARBA00023136"/>
    </source>
</evidence>
<protein>
    <recommendedName>
        <fullName evidence="5">Probable membrane transporter protein</fullName>
    </recommendedName>
</protein>
<evidence type="ECO:0000256" key="1">
    <source>
        <dbReference type="ARBA" id="ARBA00004141"/>
    </source>
</evidence>
<keyword evidence="7" id="KW-1185">Reference proteome</keyword>
<dbReference type="InterPro" id="IPR051598">
    <property type="entry name" value="TSUP/Inactive_protease-like"/>
</dbReference>
<dbReference type="PANTHER" id="PTHR43701:SF2">
    <property type="entry name" value="MEMBRANE TRANSPORTER PROTEIN YJNA-RELATED"/>
    <property type="match status" value="1"/>
</dbReference>
<feature type="transmembrane region" description="Helical" evidence="5">
    <location>
        <begin position="197"/>
        <end position="216"/>
    </location>
</feature>
<feature type="transmembrane region" description="Helical" evidence="5">
    <location>
        <begin position="42"/>
        <end position="61"/>
    </location>
</feature>
<gene>
    <name evidence="6" type="ORF">WCY31_05520</name>
</gene>
<keyword evidence="4 5" id="KW-0472">Membrane</keyword>
<feature type="transmembrane region" description="Helical" evidence="5">
    <location>
        <begin position="228"/>
        <end position="247"/>
    </location>
</feature>
<evidence type="ECO:0000256" key="3">
    <source>
        <dbReference type="ARBA" id="ARBA00022989"/>
    </source>
</evidence>
<keyword evidence="3 5" id="KW-1133">Transmembrane helix</keyword>
<comment type="similarity">
    <text evidence="5">Belongs to the 4-toluene sulfonate uptake permease (TSUP) (TC 2.A.102) family.</text>
</comment>
<sequence length="250" mass="26422">MAEIIELIFLGIGVGALSGFFGIGGGTILVPALLFIGFDMKSAVGISVVQMVFSSIYGSYLNLKKGTLDVRMVLAIGVGGAVGALGSSFIVSALSGRTLEWIFMGFVLFALGRLFFKTVDHDQEVKKVHPALLFVIGLLLGAFSISIGVGGSILLVPILAGFLHVPLKNAISAGLFFVVFSSISGLVSLSAGGYVDYYHGVIIGIASMAGVFGGIWLKHVVPVKQHKLLMIAFYLVVIGYFFYRLVVKHG</sequence>
<evidence type="ECO:0000256" key="5">
    <source>
        <dbReference type="RuleBase" id="RU363041"/>
    </source>
</evidence>
<dbReference type="EMBL" id="CP147920">
    <property type="protein sequence ID" value="XAU16168.1"/>
    <property type="molecule type" value="Genomic_DNA"/>
</dbReference>
<feature type="transmembrane region" description="Helical" evidence="5">
    <location>
        <begin position="73"/>
        <end position="95"/>
    </location>
</feature>